<name>A0A7N2M0E4_QUELO</name>
<reference evidence="1" key="2">
    <citation type="submission" date="2021-01" db="UniProtKB">
        <authorList>
            <consortium name="EnsemblPlants"/>
        </authorList>
    </citation>
    <scope>IDENTIFICATION</scope>
</reference>
<dbReference type="EnsemblPlants" id="QL07p000406:mrna">
    <property type="protein sequence ID" value="QL07p000406:mrna"/>
    <property type="gene ID" value="QL07p000406"/>
</dbReference>
<sequence>MHLSGVCPRKGCNWDILIQNFDSVLLNDLIVEKVLLELKVPTNAKQALAFFHWSALRKKFEHAWELVVLYHNSYYGCSSIA</sequence>
<proteinExistence type="predicted"/>
<dbReference type="Proteomes" id="UP000594261">
    <property type="component" value="Chromosome 7"/>
</dbReference>
<keyword evidence="2" id="KW-1185">Reference proteome</keyword>
<dbReference type="InParanoid" id="A0A7N2M0E4"/>
<organism evidence="1 2">
    <name type="scientific">Quercus lobata</name>
    <name type="common">Valley oak</name>
    <dbReference type="NCBI Taxonomy" id="97700"/>
    <lineage>
        <taxon>Eukaryota</taxon>
        <taxon>Viridiplantae</taxon>
        <taxon>Streptophyta</taxon>
        <taxon>Embryophyta</taxon>
        <taxon>Tracheophyta</taxon>
        <taxon>Spermatophyta</taxon>
        <taxon>Magnoliopsida</taxon>
        <taxon>eudicotyledons</taxon>
        <taxon>Gunneridae</taxon>
        <taxon>Pentapetalae</taxon>
        <taxon>rosids</taxon>
        <taxon>fabids</taxon>
        <taxon>Fagales</taxon>
        <taxon>Fagaceae</taxon>
        <taxon>Quercus</taxon>
    </lineage>
</organism>
<dbReference type="EMBL" id="LRBV02000007">
    <property type="status" value="NOT_ANNOTATED_CDS"/>
    <property type="molecule type" value="Genomic_DNA"/>
</dbReference>
<evidence type="ECO:0000313" key="2">
    <source>
        <dbReference type="Proteomes" id="UP000594261"/>
    </source>
</evidence>
<reference evidence="1 2" key="1">
    <citation type="journal article" date="2016" name="G3 (Bethesda)">
        <title>First Draft Assembly and Annotation of the Genome of a California Endemic Oak Quercus lobata Nee (Fagaceae).</title>
        <authorList>
            <person name="Sork V.L."/>
            <person name="Fitz-Gibbon S.T."/>
            <person name="Puiu D."/>
            <person name="Crepeau M."/>
            <person name="Gugger P.F."/>
            <person name="Sherman R."/>
            <person name="Stevens K."/>
            <person name="Langley C.H."/>
            <person name="Pellegrini M."/>
            <person name="Salzberg S.L."/>
        </authorList>
    </citation>
    <scope>NUCLEOTIDE SEQUENCE [LARGE SCALE GENOMIC DNA]</scope>
    <source>
        <strain evidence="1 2">cv. SW786</strain>
    </source>
</reference>
<evidence type="ECO:0000313" key="1">
    <source>
        <dbReference type="EnsemblPlants" id="QL07p000406:mrna"/>
    </source>
</evidence>
<accession>A0A7N2M0E4</accession>
<dbReference type="AlphaFoldDB" id="A0A7N2M0E4"/>
<protein>
    <submittedName>
        <fullName evidence="1">Uncharacterized protein</fullName>
    </submittedName>
</protein>
<dbReference type="Gramene" id="QL07p000406:mrna">
    <property type="protein sequence ID" value="QL07p000406:mrna"/>
    <property type="gene ID" value="QL07p000406"/>
</dbReference>